<protein>
    <submittedName>
        <fullName evidence="5">GFA family protein</fullName>
    </submittedName>
</protein>
<feature type="domain" description="CENP-V/GFA" evidence="4">
    <location>
        <begin position="3"/>
        <end position="99"/>
    </location>
</feature>
<accession>A0ABW3IJQ8</accession>
<evidence type="ECO:0000313" key="5">
    <source>
        <dbReference type="EMBL" id="MFD0978326.1"/>
    </source>
</evidence>
<dbReference type="Gene3D" id="3.90.1590.10">
    <property type="entry name" value="glutathione-dependent formaldehyde- activating enzyme (gfa)"/>
    <property type="match status" value="1"/>
</dbReference>
<dbReference type="RefSeq" id="WP_386072140.1">
    <property type="nucleotide sequence ID" value="NZ_JBHTJT010000005.1"/>
</dbReference>
<dbReference type="Proteomes" id="UP001597108">
    <property type="component" value="Unassembled WGS sequence"/>
</dbReference>
<comment type="caution">
    <text evidence="5">The sequence shown here is derived from an EMBL/GenBank/DDBJ whole genome shotgun (WGS) entry which is preliminary data.</text>
</comment>
<dbReference type="Pfam" id="PF04828">
    <property type="entry name" value="GFA"/>
    <property type="match status" value="1"/>
</dbReference>
<gene>
    <name evidence="5" type="ORF">ACFQ2S_01565</name>
</gene>
<evidence type="ECO:0000256" key="3">
    <source>
        <dbReference type="ARBA" id="ARBA00022833"/>
    </source>
</evidence>
<comment type="similarity">
    <text evidence="1">Belongs to the Gfa family.</text>
</comment>
<proteinExistence type="inferred from homology"/>
<organism evidence="5 6">
    <name type="scientific">Tropicimonas aquimaris</name>
    <dbReference type="NCBI Taxonomy" id="914152"/>
    <lineage>
        <taxon>Bacteria</taxon>
        <taxon>Pseudomonadati</taxon>
        <taxon>Pseudomonadota</taxon>
        <taxon>Alphaproteobacteria</taxon>
        <taxon>Rhodobacterales</taxon>
        <taxon>Roseobacteraceae</taxon>
        <taxon>Tropicimonas</taxon>
    </lineage>
</organism>
<reference evidence="6" key="1">
    <citation type="journal article" date="2019" name="Int. J. Syst. Evol. Microbiol.">
        <title>The Global Catalogue of Microorganisms (GCM) 10K type strain sequencing project: providing services to taxonomists for standard genome sequencing and annotation.</title>
        <authorList>
            <consortium name="The Broad Institute Genomics Platform"/>
            <consortium name="The Broad Institute Genome Sequencing Center for Infectious Disease"/>
            <person name="Wu L."/>
            <person name="Ma J."/>
        </authorList>
    </citation>
    <scope>NUCLEOTIDE SEQUENCE [LARGE SCALE GENOMIC DNA]</scope>
    <source>
        <strain evidence="6">CCUG 60524</strain>
    </source>
</reference>
<dbReference type="InterPro" id="IPR006913">
    <property type="entry name" value="CENP-V/GFA"/>
</dbReference>
<keyword evidence="3" id="KW-0862">Zinc</keyword>
<evidence type="ECO:0000256" key="2">
    <source>
        <dbReference type="ARBA" id="ARBA00022723"/>
    </source>
</evidence>
<name>A0ABW3IJQ8_9RHOB</name>
<keyword evidence="2" id="KW-0479">Metal-binding</keyword>
<dbReference type="SUPFAM" id="SSF51316">
    <property type="entry name" value="Mss4-like"/>
    <property type="match status" value="1"/>
</dbReference>
<sequence>MADRGHCLCGAIRREITGPRLWSGYCRCESCRRNCAAPVTAYFGVRNGDWRWSGQVPATYASAPGVTRHFCGTPVAYASTIRPITGPGFMSTTPNICPG</sequence>
<evidence type="ECO:0000256" key="1">
    <source>
        <dbReference type="ARBA" id="ARBA00005495"/>
    </source>
</evidence>
<dbReference type="PROSITE" id="PS51891">
    <property type="entry name" value="CENP_V_GFA"/>
    <property type="match status" value="1"/>
</dbReference>
<keyword evidence="6" id="KW-1185">Reference proteome</keyword>
<evidence type="ECO:0000259" key="4">
    <source>
        <dbReference type="PROSITE" id="PS51891"/>
    </source>
</evidence>
<evidence type="ECO:0000313" key="6">
    <source>
        <dbReference type="Proteomes" id="UP001597108"/>
    </source>
</evidence>
<dbReference type="EMBL" id="JBHTJT010000005">
    <property type="protein sequence ID" value="MFD0978326.1"/>
    <property type="molecule type" value="Genomic_DNA"/>
</dbReference>
<dbReference type="InterPro" id="IPR011057">
    <property type="entry name" value="Mss4-like_sf"/>
</dbReference>